<name>A0AA88A3S7_FICCA</name>
<evidence type="ECO:0000256" key="1">
    <source>
        <dbReference type="SAM" id="MobiDB-lite"/>
    </source>
</evidence>
<protein>
    <submittedName>
        <fullName evidence="2">Uncharacterized protein</fullName>
    </submittedName>
</protein>
<comment type="caution">
    <text evidence="2">The sequence shown here is derived from an EMBL/GenBank/DDBJ whole genome shotgun (WGS) entry which is preliminary data.</text>
</comment>
<dbReference type="EMBL" id="BTGU01000018">
    <property type="protein sequence ID" value="GMN44415.1"/>
    <property type="molecule type" value="Genomic_DNA"/>
</dbReference>
<proteinExistence type="predicted"/>
<accession>A0AA88A3S7</accession>
<organism evidence="2 3">
    <name type="scientific">Ficus carica</name>
    <name type="common">Common fig</name>
    <dbReference type="NCBI Taxonomy" id="3494"/>
    <lineage>
        <taxon>Eukaryota</taxon>
        <taxon>Viridiplantae</taxon>
        <taxon>Streptophyta</taxon>
        <taxon>Embryophyta</taxon>
        <taxon>Tracheophyta</taxon>
        <taxon>Spermatophyta</taxon>
        <taxon>Magnoliopsida</taxon>
        <taxon>eudicotyledons</taxon>
        <taxon>Gunneridae</taxon>
        <taxon>Pentapetalae</taxon>
        <taxon>rosids</taxon>
        <taxon>fabids</taxon>
        <taxon>Rosales</taxon>
        <taxon>Moraceae</taxon>
        <taxon>Ficeae</taxon>
        <taxon>Ficus</taxon>
    </lineage>
</organism>
<dbReference type="AlphaFoldDB" id="A0AA88A3S7"/>
<feature type="compositionally biased region" description="Basic and acidic residues" evidence="1">
    <location>
        <begin position="104"/>
        <end position="114"/>
    </location>
</feature>
<evidence type="ECO:0000313" key="2">
    <source>
        <dbReference type="EMBL" id="GMN44415.1"/>
    </source>
</evidence>
<feature type="region of interest" description="Disordered" evidence="1">
    <location>
        <begin position="39"/>
        <end position="114"/>
    </location>
</feature>
<keyword evidence="3" id="KW-1185">Reference proteome</keyword>
<evidence type="ECO:0000313" key="3">
    <source>
        <dbReference type="Proteomes" id="UP001187192"/>
    </source>
</evidence>
<reference evidence="2" key="1">
    <citation type="submission" date="2023-07" db="EMBL/GenBank/DDBJ databases">
        <title>draft genome sequence of fig (Ficus carica).</title>
        <authorList>
            <person name="Takahashi T."/>
            <person name="Nishimura K."/>
        </authorList>
    </citation>
    <scope>NUCLEOTIDE SEQUENCE</scope>
</reference>
<gene>
    <name evidence="2" type="ORF">TIFTF001_013612</name>
</gene>
<feature type="compositionally biased region" description="Basic and acidic residues" evidence="1">
    <location>
        <begin position="70"/>
        <end position="86"/>
    </location>
</feature>
<dbReference type="Proteomes" id="UP001187192">
    <property type="component" value="Unassembled WGS sequence"/>
</dbReference>
<sequence>MFRPMKKRKNPRKVRFTESPSFSTASDFFFGRILMKRSRLGISRKNAEKERGNQNARDFPGKRERKGRNKKENERERKKRAGNDAKKRARAPELFFRFSSARQRAPDFKEEKQG</sequence>